<dbReference type="CDD" id="cd00075">
    <property type="entry name" value="HATPase"/>
    <property type="match status" value="1"/>
</dbReference>
<dbReference type="CDD" id="cd00082">
    <property type="entry name" value="HisKA"/>
    <property type="match status" value="1"/>
</dbReference>
<accession>A0A5B8G041</accession>
<dbReference type="SMART" id="SM00387">
    <property type="entry name" value="HATPase_c"/>
    <property type="match status" value="1"/>
</dbReference>
<evidence type="ECO:0000259" key="7">
    <source>
        <dbReference type="PROSITE" id="PS50109"/>
    </source>
</evidence>
<dbReference type="SUPFAM" id="SSF47384">
    <property type="entry name" value="Homodimeric domain of signal transducing histidine kinase"/>
    <property type="match status" value="1"/>
</dbReference>
<proteinExistence type="predicted"/>
<keyword evidence="3" id="KW-0597">Phosphoprotein</keyword>
<dbReference type="RefSeq" id="WP_138573435.1">
    <property type="nucleotide sequence ID" value="NZ_CP040819.1"/>
</dbReference>
<dbReference type="PANTHER" id="PTHR42878">
    <property type="entry name" value="TWO-COMPONENT HISTIDINE KINASE"/>
    <property type="match status" value="1"/>
</dbReference>
<dbReference type="GO" id="GO:0000155">
    <property type="term" value="F:phosphorelay sensor kinase activity"/>
    <property type="evidence" value="ECO:0007669"/>
    <property type="project" value="InterPro"/>
</dbReference>
<keyword evidence="6" id="KW-0472">Membrane</keyword>
<evidence type="ECO:0000256" key="6">
    <source>
        <dbReference type="SAM" id="Phobius"/>
    </source>
</evidence>
<evidence type="ECO:0000256" key="4">
    <source>
        <dbReference type="ARBA" id="ARBA00022679"/>
    </source>
</evidence>
<keyword evidence="9" id="KW-1185">Reference proteome</keyword>
<dbReference type="InterPro" id="IPR003661">
    <property type="entry name" value="HisK_dim/P_dom"/>
</dbReference>
<feature type="domain" description="Histidine kinase" evidence="7">
    <location>
        <begin position="221"/>
        <end position="434"/>
    </location>
</feature>
<evidence type="ECO:0000256" key="3">
    <source>
        <dbReference type="ARBA" id="ARBA00022553"/>
    </source>
</evidence>
<gene>
    <name evidence="8" type="ORF">FDP22_19595</name>
</gene>
<dbReference type="Proteomes" id="UP000305888">
    <property type="component" value="Plasmid pD4M1A"/>
</dbReference>
<dbReference type="AlphaFoldDB" id="A0A5B8G041"/>
<dbReference type="Gene3D" id="3.30.565.10">
    <property type="entry name" value="Histidine kinase-like ATPase, C-terminal domain"/>
    <property type="match status" value="1"/>
</dbReference>
<dbReference type="InterPro" id="IPR036890">
    <property type="entry name" value="HATPase_C_sf"/>
</dbReference>
<keyword evidence="4" id="KW-0808">Transferase</keyword>
<evidence type="ECO:0000313" key="8">
    <source>
        <dbReference type="EMBL" id="QDL94075.1"/>
    </source>
</evidence>
<dbReference type="InterPro" id="IPR003594">
    <property type="entry name" value="HATPase_dom"/>
</dbReference>
<dbReference type="InterPro" id="IPR005467">
    <property type="entry name" value="His_kinase_dom"/>
</dbReference>
<evidence type="ECO:0000256" key="2">
    <source>
        <dbReference type="ARBA" id="ARBA00012438"/>
    </source>
</evidence>
<dbReference type="GO" id="GO:0007234">
    <property type="term" value="P:osmosensory signaling via phosphorelay pathway"/>
    <property type="evidence" value="ECO:0007669"/>
    <property type="project" value="TreeGrafter"/>
</dbReference>
<dbReference type="InterPro" id="IPR036097">
    <property type="entry name" value="HisK_dim/P_sf"/>
</dbReference>
<feature type="transmembrane region" description="Helical" evidence="6">
    <location>
        <begin position="175"/>
        <end position="197"/>
    </location>
</feature>
<dbReference type="InterPro" id="IPR004358">
    <property type="entry name" value="Sig_transdc_His_kin-like_C"/>
</dbReference>
<dbReference type="SUPFAM" id="SSF55874">
    <property type="entry name" value="ATPase domain of HSP90 chaperone/DNA topoisomerase II/histidine kinase"/>
    <property type="match status" value="1"/>
</dbReference>
<dbReference type="GO" id="GO:0030295">
    <property type="term" value="F:protein kinase activator activity"/>
    <property type="evidence" value="ECO:0007669"/>
    <property type="project" value="TreeGrafter"/>
</dbReference>
<dbReference type="InterPro" id="IPR050351">
    <property type="entry name" value="BphY/WalK/GraS-like"/>
</dbReference>
<sequence>MTSRRSQIVLGVVLLGFLAGIVLLVLVHLNLTWDREEIRKREAQLPLTVLRFERAIGYGGFIHNFKNFILRPRETGYRDDAVENHHEALEAIEEIEALSRQLGVPTRMTETRRTLQLYRNQLDWVTRLHAQGAVPKEIDVVVRVSDQPARAEIDELHARLGDIMDLQLGRIDRRIFALLVVFAFFLLGGMAVVFWVLGRDREKLMLRLQLKKDDLEQFTSIAAHDLRAPLRQIPSLIQWVNEDVEEAKLVLPRRAQMNLQRIASRVRQLDVLLNELLNYLHIGGRLVPPEPVDLGALVAEISELFVPAGSLLRCEGEMPEIMVVKVELDIVLRNLISNAVKHGPPKGVEIVLRYRSRRGAHVIEVEDNGPGIPPQHRERVFQMFATLGPRNTEGEVTGVGLAMVMRVVRNRGGSIAIHDARPHGTIFEVVLPRV</sequence>
<protein>
    <recommendedName>
        <fullName evidence="2">histidine kinase</fullName>
        <ecNumber evidence="2">2.7.13.3</ecNumber>
    </recommendedName>
</protein>
<keyword evidence="6" id="KW-1133">Transmembrane helix</keyword>
<keyword evidence="5 8" id="KW-0418">Kinase</keyword>
<organism evidence="8 9">
    <name type="scientific">Paroceanicella profunda</name>
    <dbReference type="NCBI Taxonomy" id="2579971"/>
    <lineage>
        <taxon>Bacteria</taxon>
        <taxon>Pseudomonadati</taxon>
        <taxon>Pseudomonadota</taxon>
        <taxon>Alphaproteobacteria</taxon>
        <taxon>Rhodobacterales</taxon>
        <taxon>Paracoccaceae</taxon>
        <taxon>Paroceanicella</taxon>
    </lineage>
</organism>
<dbReference type="PROSITE" id="PS50109">
    <property type="entry name" value="HIS_KIN"/>
    <property type="match status" value="1"/>
</dbReference>
<geneLocation type="plasmid" evidence="9">
    <name>pd4m1a</name>
</geneLocation>
<keyword evidence="8" id="KW-0614">Plasmid</keyword>
<dbReference type="Pfam" id="PF02518">
    <property type="entry name" value="HATPase_c"/>
    <property type="match status" value="1"/>
</dbReference>
<dbReference type="EC" id="2.7.13.3" evidence="2"/>
<dbReference type="GO" id="GO:0000156">
    <property type="term" value="F:phosphorelay response regulator activity"/>
    <property type="evidence" value="ECO:0007669"/>
    <property type="project" value="TreeGrafter"/>
</dbReference>
<dbReference type="Gene3D" id="1.10.287.130">
    <property type="match status" value="1"/>
</dbReference>
<evidence type="ECO:0000256" key="1">
    <source>
        <dbReference type="ARBA" id="ARBA00000085"/>
    </source>
</evidence>
<reference evidence="8 9" key="1">
    <citation type="submission" date="2019-06" db="EMBL/GenBank/DDBJ databases">
        <title>Genome sequence of Rhodobacteraceae bacterium D4M1.</title>
        <authorList>
            <person name="Cao J."/>
        </authorList>
    </citation>
    <scope>NUCLEOTIDE SEQUENCE [LARGE SCALE GENOMIC DNA]</scope>
    <source>
        <strain evidence="8 9">D4M1</strain>
        <plasmid evidence="9">pd4m1a</plasmid>
    </source>
</reference>
<comment type="catalytic activity">
    <reaction evidence="1">
        <text>ATP + protein L-histidine = ADP + protein N-phospho-L-histidine.</text>
        <dbReference type="EC" id="2.7.13.3"/>
    </reaction>
</comment>
<dbReference type="KEGG" id="ppru:FDP22_19595"/>
<dbReference type="EMBL" id="CP040819">
    <property type="protein sequence ID" value="QDL94075.1"/>
    <property type="molecule type" value="Genomic_DNA"/>
</dbReference>
<name>A0A5B8G041_9RHOB</name>
<evidence type="ECO:0000313" key="9">
    <source>
        <dbReference type="Proteomes" id="UP000305888"/>
    </source>
</evidence>
<dbReference type="PRINTS" id="PR00344">
    <property type="entry name" value="BCTRLSENSOR"/>
</dbReference>
<feature type="transmembrane region" description="Helical" evidence="6">
    <location>
        <begin position="6"/>
        <end position="31"/>
    </location>
</feature>
<keyword evidence="6" id="KW-0812">Transmembrane</keyword>
<evidence type="ECO:0000256" key="5">
    <source>
        <dbReference type="ARBA" id="ARBA00022777"/>
    </source>
</evidence>
<dbReference type="PANTHER" id="PTHR42878:SF15">
    <property type="entry name" value="BACTERIOPHYTOCHROME"/>
    <property type="match status" value="1"/>
</dbReference>
<dbReference type="OrthoDB" id="9795133at2"/>